<keyword evidence="1" id="KW-0175">Coiled coil</keyword>
<name>A0AAV7ZH40_9EUKA</name>
<comment type="caution">
    <text evidence="2">The sequence shown here is derived from an EMBL/GenBank/DDBJ whole genome shotgun (WGS) entry which is preliminary data.</text>
</comment>
<evidence type="ECO:0000256" key="1">
    <source>
        <dbReference type="SAM" id="Coils"/>
    </source>
</evidence>
<proteinExistence type="predicted"/>
<dbReference type="AlphaFoldDB" id="A0AAV7ZH40"/>
<feature type="coiled-coil region" evidence="1">
    <location>
        <begin position="41"/>
        <end position="117"/>
    </location>
</feature>
<reference evidence="2" key="1">
    <citation type="submission" date="2022-08" db="EMBL/GenBank/DDBJ databases">
        <title>Novel sulphate-reducing endosymbionts in the free-living metamonad Anaeramoeba.</title>
        <authorList>
            <person name="Jerlstrom-Hultqvist J."/>
            <person name="Cepicka I."/>
            <person name="Gallot-Lavallee L."/>
            <person name="Salas-Leiva D."/>
            <person name="Curtis B.A."/>
            <person name="Zahonova K."/>
            <person name="Pipaliya S."/>
            <person name="Dacks J."/>
            <person name="Roger A.J."/>
        </authorList>
    </citation>
    <scope>NUCLEOTIDE SEQUENCE</scope>
    <source>
        <strain evidence="2">Busselton2</strain>
    </source>
</reference>
<evidence type="ECO:0000313" key="3">
    <source>
        <dbReference type="Proteomes" id="UP001146793"/>
    </source>
</evidence>
<sequence>MLAQSNKRTSRLIQQLKELGKTKNDNNNDFIKENQILVNKLKAYKQFKQKNEKQIQQLKKQKHLYKEKIEQIKEQFNETNEKISQIIFEKNSIKRENETIKRENENLKTERINLFNQLANFGIGTDQSKQKNFKSNWRIIQAN</sequence>
<organism evidence="2 3">
    <name type="scientific">Anaeramoeba flamelloides</name>
    <dbReference type="NCBI Taxonomy" id="1746091"/>
    <lineage>
        <taxon>Eukaryota</taxon>
        <taxon>Metamonada</taxon>
        <taxon>Anaeramoebidae</taxon>
        <taxon>Anaeramoeba</taxon>
    </lineage>
</organism>
<accession>A0AAV7ZH40</accession>
<gene>
    <name evidence="2" type="ORF">M0812_13260</name>
</gene>
<dbReference type="EMBL" id="JANTQA010000029">
    <property type="protein sequence ID" value="KAJ3441254.1"/>
    <property type="molecule type" value="Genomic_DNA"/>
</dbReference>
<evidence type="ECO:0000313" key="2">
    <source>
        <dbReference type="EMBL" id="KAJ3441254.1"/>
    </source>
</evidence>
<dbReference type="Proteomes" id="UP001146793">
    <property type="component" value="Unassembled WGS sequence"/>
</dbReference>
<protein>
    <submittedName>
        <fullName evidence="2">E3 ubiquitin-protein ligase bre1</fullName>
    </submittedName>
</protein>